<organism evidence="1">
    <name type="scientific">virus sp. ctCsQ3</name>
    <dbReference type="NCBI Taxonomy" id="2826794"/>
    <lineage>
        <taxon>Viruses</taxon>
    </lineage>
</organism>
<evidence type="ECO:0000313" key="1">
    <source>
        <dbReference type="EMBL" id="DAE26847.1"/>
    </source>
</evidence>
<proteinExistence type="predicted"/>
<name>A0A8S5R606_9VIRU</name>
<reference evidence="1" key="1">
    <citation type="journal article" date="2021" name="Proc. Natl. Acad. Sci. U.S.A.">
        <title>A Catalog of Tens of Thousands of Viruses from Human Metagenomes Reveals Hidden Associations with Chronic Diseases.</title>
        <authorList>
            <person name="Tisza M.J."/>
            <person name="Buck C.B."/>
        </authorList>
    </citation>
    <scope>NUCLEOTIDE SEQUENCE</scope>
    <source>
        <strain evidence="1">CtCsQ3</strain>
    </source>
</reference>
<accession>A0A8S5R606</accession>
<protein>
    <submittedName>
        <fullName evidence="1">Rho termination factor, N-terminal domain</fullName>
    </submittedName>
</protein>
<sequence length="72" mass="8055">MIYPYIVIHNGKWYNAGEEVPEEGAFLGYSKTTIKRMPTADLQTLALEQGIENAMELTGAELKELLIEKLGL</sequence>
<dbReference type="EMBL" id="BK015823">
    <property type="protein sequence ID" value="DAE26847.1"/>
    <property type="molecule type" value="Genomic_DNA"/>
</dbReference>